<dbReference type="EMBL" id="QXTE01000051">
    <property type="protein sequence ID" value="TFK09561.1"/>
    <property type="molecule type" value="Genomic_DNA"/>
</dbReference>
<organism evidence="1 2">
    <name type="scientific">Platysternon megacephalum</name>
    <name type="common">big-headed turtle</name>
    <dbReference type="NCBI Taxonomy" id="55544"/>
    <lineage>
        <taxon>Eukaryota</taxon>
        <taxon>Metazoa</taxon>
        <taxon>Chordata</taxon>
        <taxon>Craniata</taxon>
        <taxon>Vertebrata</taxon>
        <taxon>Euteleostomi</taxon>
        <taxon>Archelosauria</taxon>
        <taxon>Testudinata</taxon>
        <taxon>Testudines</taxon>
        <taxon>Cryptodira</taxon>
        <taxon>Durocryptodira</taxon>
        <taxon>Testudinoidea</taxon>
        <taxon>Platysternidae</taxon>
        <taxon>Platysternon</taxon>
    </lineage>
</organism>
<proteinExistence type="predicted"/>
<gene>
    <name evidence="1" type="ORF">DR999_PMT07365</name>
</gene>
<sequence>MGTPQGSPAATMLVLQPEFAGGSGDFSSSLSWKCGVHGVATKGHEKSSEWGDFENAPMGKSDLLQELLRISSERKPRACQPRSASGTQCECSQHIRNLGIL</sequence>
<accession>A0A4D9EDV9</accession>
<reference evidence="1 2" key="2">
    <citation type="submission" date="2019-04" db="EMBL/GenBank/DDBJ databases">
        <title>The genome sequence of big-headed turtle.</title>
        <authorList>
            <person name="Gong S."/>
        </authorList>
    </citation>
    <scope>NUCLEOTIDE SEQUENCE [LARGE SCALE GENOMIC DNA]</scope>
    <source>
        <strain evidence="1">DO16091913</strain>
        <tissue evidence="1">Muscle</tissue>
    </source>
</reference>
<comment type="caution">
    <text evidence="1">The sequence shown here is derived from an EMBL/GenBank/DDBJ whole genome shotgun (WGS) entry which is preliminary data.</text>
</comment>
<dbReference type="AlphaFoldDB" id="A0A4D9EDV9"/>
<name>A0A4D9EDV9_9SAUR</name>
<protein>
    <submittedName>
        <fullName evidence="1">High mobility group nucleosome-binding domain-containing protein 5</fullName>
    </submittedName>
</protein>
<reference evidence="1 2" key="1">
    <citation type="submission" date="2019-04" db="EMBL/GenBank/DDBJ databases">
        <title>Draft genome of the big-headed turtle Platysternon megacephalum.</title>
        <authorList>
            <person name="Gong S."/>
        </authorList>
    </citation>
    <scope>NUCLEOTIDE SEQUENCE [LARGE SCALE GENOMIC DNA]</scope>
    <source>
        <strain evidence="1">DO16091913</strain>
        <tissue evidence="1">Muscle</tissue>
    </source>
</reference>
<dbReference type="Proteomes" id="UP000297703">
    <property type="component" value="Unassembled WGS sequence"/>
</dbReference>
<evidence type="ECO:0000313" key="2">
    <source>
        <dbReference type="Proteomes" id="UP000297703"/>
    </source>
</evidence>
<evidence type="ECO:0000313" key="1">
    <source>
        <dbReference type="EMBL" id="TFK09561.1"/>
    </source>
</evidence>
<keyword evidence="2" id="KW-1185">Reference proteome</keyword>